<dbReference type="EMBL" id="JAHHHW010000042">
    <property type="protein sequence ID" value="MBW4430941.1"/>
    <property type="molecule type" value="Genomic_DNA"/>
</dbReference>
<comment type="caution">
    <text evidence="2">The sequence shown here is derived from an EMBL/GenBank/DDBJ whole genome shotgun (WGS) entry which is preliminary data.</text>
</comment>
<sequence>MEIQPWVFYVQAYPQESFGHFLGRFRRANYLSSKTLAEHLGIRLEWVAAWEVPSRRRNPTSLQLIALSKLVNISPQQLQQMLPPTLLHLATRLCPACYMEIPVHQAKWQQAGIDVCDRHQQPLLSACPMCGTPFRTPALWDNMMCEW</sequence>
<evidence type="ECO:0000313" key="2">
    <source>
        <dbReference type="EMBL" id="MBW4430941.1"/>
    </source>
</evidence>
<dbReference type="AlphaFoldDB" id="A0A9E3H6D9"/>
<dbReference type="InterPro" id="IPR001387">
    <property type="entry name" value="Cro/C1-type_HTH"/>
</dbReference>
<dbReference type="Gene3D" id="1.10.260.40">
    <property type="entry name" value="lambda repressor-like DNA-binding domains"/>
    <property type="match status" value="1"/>
</dbReference>
<dbReference type="EMBL" id="JAHHHW010000042">
    <property type="protein sequence ID" value="MBW4430950.1"/>
    <property type="molecule type" value="Genomic_DNA"/>
</dbReference>
<evidence type="ECO:0000313" key="3">
    <source>
        <dbReference type="EMBL" id="MBW4430950.1"/>
    </source>
</evidence>
<dbReference type="Proteomes" id="UP000813215">
    <property type="component" value="Unassembled WGS sequence"/>
</dbReference>
<evidence type="ECO:0000259" key="1">
    <source>
        <dbReference type="Pfam" id="PF06527"/>
    </source>
</evidence>
<dbReference type="InterPro" id="IPR009492">
    <property type="entry name" value="TniQ"/>
</dbReference>
<dbReference type="SUPFAM" id="SSF47413">
    <property type="entry name" value="lambda repressor-like DNA-binding domains"/>
    <property type="match status" value="1"/>
</dbReference>
<dbReference type="Pfam" id="PF06527">
    <property type="entry name" value="TniQ"/>
    <property type="match status" value="1"/>
</dbReference>
<dbReference type="InterPro" id="IPR010982">
    <property type="entry name" value="Lambda_DNA-bd_dom_sf"/>
</dbReference>
<protein>
    <submittedName>
        <fullName evidence="2">TniQ family protein</fullName>
    </submittedName>
</protein>
<gene>
    <name evidence="2" type="ORF">KME28_04185</name>
    <name evidence="3" type="ORF">KME28_04230</name>
</gene>
<accession>A0A9E3H6D9</accession>
<reference evidence="2" key="1">
    <citation type="submission" date="2021-05" db="EMBL/GenBank/DDBJ databases">
        <authorList>
            <person name="Pietrasiak N."/>
            <person name="Ward R."/>
            <person name="Stajich J.E."/>
            <person name="Kurbessoian T."/>
        </authorList>
    </citation>
    <scope>NUCLEOTIDE SEQUENCE</scope>
    <source>
        <strain evidence="2">HA4357-MV3</strain>
    </source>
</reference>
<evidence type="ECO:0000313" key="4">
    <source>
        <dbReference type="Proteomes" id="UP000813215"/>
    </source>
</evidence>
<reference evidence="2" key="2">
    <citation type="journal article" date="2022" name="Microbiol. Resour. Announc.">
        <title>Metagenome Sequencing to Explore Phylogenomics of Terrestrial Cyanobacteria.</title>
        <authorList>
            <person name="Ward R.D."/>
            <person name="Stajich J.E."/>
            <person name="Johansen J.R."/>
            <person name="Huntemann M."/>
            <person name="Clum A."/>
            <person name="Foster B."/>
            <person name="Foster B."/>
            <person name="Roux S."/>
            <person name="Palaniappan K."/>
            <person name="Varghese N."/>
            <person name="Mukherjee S."/>
            <person name="Reddy T.B.K."/>
            <person name="Daum C."/>
            <person name="Copeland A."/>
            <person name="Chen I.A."/>
            <person name="Ivanova N.N."/>
            <person name="Kyrpides N.C."/>
            <person name="Shapiro N."/>
            <person name="Eloe-Fadrosh E.A."/>
            <person name="Pietrasiak N."/>
        </authorList>
    </citation>
    <scope>NUCLEOTIDE SEQUENCE</scope>
    <source>
        <strain evidence="2">HA4357-MV3</strain>
    </source>
</reference>
<organism evidence="2 4">
    <name type="scientific">Pelatocladus maniniholoensis HA4357-MV3</name>
    <dbReference type="NCBI Taxonomy" id="1117104"/>
    <lineage>
        <taxon>Bacteria</taxon>
        <taxon>Bacillati</taxon>
        <taxon>Cyanobacteriota</taxon>
        <taxon>Cyanophyceae</taxon>
        <taxon>Nostocales</taxon>
        <taxon>Nostocaceae</taxon>
        <taxon>Pelatocladus</taxon>
    </lineage>
</organism>
<feature type="domain" description="TniQ" evidence="1">
    <location>
        <begin position="9"/>
        <end position="123"/>
    </location>
</feature>
<name>A0A9E3H6D9_9NOST</name>
<dbReference type="GO" id="GO:0003677">
    <property type="term" value="F:DNA binding"/>
    <property type="evidence" value="ECO:0007669"/>
    <property type="project" value="InterPro"/>
</dbReference>
<dbReference type="CDD" id="cd00093">
    <property type="entry name" value="HTH_XRE"/>
    <property type="match status" value="1"/>
</dbReference>
<proteinExistence type="predicted"/>